<gene>
    <name evidence="8" type="ORF">BCV69DRAFT_299314</name>
</gene>
<dbReference type="GO" id="GO:0016020">
    <property type="term" value="C:membrane"/>
    <property type="evidence" value="ECO:0007669"/>
    <property type="project" value="UniProtKB-SubCell"/>
</dbReference>
<evidence type="ECO:0000256" key="1">
    <source>
        <dbReference type="ARBA" id="ARBA00004141"/>
    </source>
</evidence>
<dbReference type="Pfam" id="PF14378">
    <property type="entry name" value="PAP2_3"/>
    <property type="match status" value="1"/>
</dbReference>
<feature type="transmembrane region" description="Helical" evidence="6">
    <location>
        <begin position="278"/>
        <end position="295"/>
    </location>
</feature>
<feature type="domain" description="Inositolphosphotransferase Aur1/Ipt1" evidence="7">
    <location>
        <begin position="136"/>
        <end position="316"/>
    </location>
</feature>
<dbReference type="GeneID" id="37016050"/>
<dbReference type="PANTHER" id="PTHR31310:SF8">
    <property type="entry name" value="INOSITOLPHOSPHOTRANSFERASE 1"/>
    <property type="match status" value="1"/>
</dbReference>
<evidence type="ECO:0000313" key="8">
    <source>
        <dbReference type="EMBL" id="PWN20842.1"/>
    </source>
</evidence>
<feature type="compositionally biased region" description="Polar residues" evidence="5">
    <location>
        <begin position="354"/>
        <end position="364"/>
    </location>
</feature>
<feature type="transmembrane region" description="Helical" evidence="6">
    <location>
        <begin position="121"/>
        <end position="139"/>
    </location>
</feature>
<accession>A0A316U6J8</accession>
<dbReference type="EMBL" id="KZ819327">
    <property type="protein sequence ID" value="PWN20842.1"/>
    <property type="molecule type" value="Genomic_DNA"/>
</dbReference>
<dbReference type="InterPro" id="IPR052185">
    <property type="entry name" value="IPC_Synthase-Related"/>
</dbReference>
<evidence type="ECO:0000256" key="5">
    <source>
        <dbReference type="SAM" id="MobiDB-lite"/>
    </source>
</evidence>
<dbReference type="Gene3D" id="1.20.144.10">
    <property type="entry name" value="Phosphatidic acid phosphatase type 2/haloperoxidase"/>
    <property type="match status" value="1"/>
</dbReference>
<feature type="region of interest" description="Disordered" evidence="5">
    <location>
        <begin position="353"/>
        <end position="378"/>
    </location>
</feature>
<evidence type="ECO:0000256" key="2">
    <source>
        <dbReference type="ARBA" id="ARBA00022692"/>
    </source>
</evidence>
<feature type="transmembrane region" description="Helical" evidence="6">
    <location>
        <begin position="301"/>
        <end position="323"/>
    </location>
</feature>
<feature type="compositionally biased region" description="Basic and acidic residues" evidence="5">
    <location>
        <begin position="393"/>
        <end position="409"/>
    </location>
</feature>
<dbReference type="Proteomes" id="UP000245942">
    <property type="component" value="Unassembled WGS sequence"/>
</dbReference>
<feature type="compositionally biased region" description="Low complexity" evidence="5">
    <location>
        <begin position="422"/>
        <end position="438"/>
    </location>
</feature>
<comment type="subcellular location">
    <subcellularLocation>
        <location evidence="1">Membrane</location>
        <topology evidence="1">Multi-pass membrane protein</topology>
    </subcellularLocation>
</comment>
<evidence type="ECO:0000256" key="6">
    <source>
        <dbReference type="SAM" id="Phobius"/>
    </source>
</evidence>
<feature type="transmembrane region" description="Helical" evidence="6">
    <location>
        <begin position="251"/>
        <end position="271"/>
    </location>
</feature>
<keyword evidence="3 6" id="KW-1133">Transmembrane helix</keyword>
<dbReference type="PANTHER" id="PTHR31310">
    <property type="match status" value="1"/>
</dbReference>
<dbReference type="GO" id="GO:0006676">
    <property type="term" value="P:mannosyl diphosphorylinositol ceramide metabolic process"/>
    <property type="evidence" value="ECO:0007669"/>
    <property type="project" value="TreeGrafter"/>
</dbReference>
<evidence type="ECO:0000256" key="4">
    <source>
        <dbReference type="ARBA" id="ARBA00023136"/>
    </source>
</evidence>
<organism evidence="8 9">
    <name type="scientific">Pseudomicrostroma glucosiphilum</name>
    <dbReference type="NCBI Taxonomy" id="1684307"/>
    <lineage>
        <taxon>Eukaryota</taxon>
        <taxon>Fungi</taxon>
        <taxon>Dikarya</taxon>
        <taxon>Basidiomycota</taxon>
        <taxon>Ustilaginomycotina</taxon>
        <taxon>Exobasidiomycetes</taxon>
        <taxon>Microstromatales</taxon>
        <taxon>Microstromatales incertae sedis</taxon>
        <taxon>Pseudomicrostroma</taxon>
    </lineage>
</organism>
<dbReference type="STRING" id="1684307.A0A316U6J8"/>
<keyword evidence="4 6" id="KW-0472">Membrane</keyword>
<dbReference type="OrthoDB" id="5784at2759"/>
<feature type="transmembrane region" description="Helical" evidence="6">
    <location>
        <begin position="87"/>
        <end position="109"/>
    </location>
</feature>
<dbReference type="RefSeq" id="XP_025348002.1">
    <property type="nucleotide sequence ID" value="XM_025494316.1"/>
</dbReference>
<sequence>MLTILKDLWAVLAVLAFLLLVTSQGRRLVVHCTRVLLNGKNPLRWLVGLLAGILPPVTWTLAFKLARNIPSDWRPDIHTHLLPVFEAILLSPTGIILLTILVTPFAYLIRRGSRTQTSRVLYPSLILLFPAWLKVMNLIALGTTWTPFQDVLAWIFYGVLHFASPFLAGWWIWGFGPPGAAIVYGVTLGVQNICGLFTHLVFPNAAPWYYDVYPNTTIPTYDFPGNPAGLVRVDQALGTHLYRAAFKKSPVVFGALPSLHAASAVCFSLFVARYGGRWGHIIMLLYSTFMFWSTQYLHHHFAVDLLLGTSYSVLAFSAATIVLRKLEAKHEREGTTRGVDRLFCWPAPHAHNSALPQHTGQSRASVDADAPAEEERKRRYRGKGMSFWLSSGDDAKDEEKAMMLEDLSERGASSPEEDHRSIASGSRSTSFSSASSSSDVENEKQKRAD</sequence>
<proteinExistence type="predicted"/>
<evidence type="ECO:0000313" key="9">
    <source>
        <dbReference type="Proteomes" id="UP000245942"/>
    </source>
</evidence>
<evidence type="ECO:0000259" key="7">
    <source>
        <dbReference type="Pfam" id="PF14378"/>
    </source>
</evidence>
<feature type="region of interest" description="Disordered" evidence="5">
    <location>
        <begin position="391"/>
        <end position="449"/>
    </location>
</feature>
<dbReference type="GO" id="GO:0070916">
    <property type="term" value="C:inositol phosphoceramide synthase complex"/>
    <property type="evidence" value="ECO:0007669"/>
    <property type="project" value="TreeGrafter"/>
</dbReference>
<dbReference type="AlphaFoldDB" id="A0A316U6J8"/>
<reference evidence="8 9" key="1">
    <citation type="journal article" date="2018" name="Mol. Biol. Evol.">
        <title>Broad Genomic Sampling Reveals a Smut Pathogenic Ancestry of the Fungal Clade Ustilaginomycotina.</title>
        <authorList>
            <person name="Kijpornyongpan T."/>
            <person name="Mondo S.J."/>
            <person name="Barry K."/>
            <person name="Sandor L."/>
            <person name="Lee J."/>
            <person name="Lipzen A."/>
            <person name="Pangilinan J."/>
            <person name="LaButti K."/>
            <person name="Hainaut M."/>
            <person name="Henrissat B."/>
            <person name="Grigoriev I.V."/>
            <person name="Spatafora J.W."/>
            <person name="Aime M.C."/>
        </authorList>
    </citation>
    <scope>NUCLEOTIDE SEQUENCE [LARGE SCALE GENOMIC DNA]</scope>
    <source>
        <strain evidence="8 9">MCA 4718</strain>
    </source>
</reference>
<protein>
    <recommendedName>
        <fullName evidence="7">Inositolphosphotransferase Aur1/Ipt1 domain-containing protein</fullName>
    </recommendedName>
</protein>
<dbReference type="GO" id="GO:0030148">
    <property type="term" value="P:sphingolipid biosynthetic process"/>
    <property type="evidence" value="ECO:0007669"/>
    <property type="project" value="TreeGrafter"/>
</dbReference>
<feature type="transmembrane region" description="Helical" evidence="6">
    <location>
        <begin position="45"/>
        <end position="66"/>
    </location>
</feature>
<keyword evidence="9" id="KW-1185">Reference proteome</keyword>
<evidence type="ECO:0000256" key="3">
    <source>
        <dbReference type="ARBA" id="ARBA00022989"/>
    </source>
</evidence>
<dbReference type="CDD" id="cd03386">
    <property type="entry name" value="PAP2_Aur1_like"/>
    <property type="match status" value="1"/>
</dbReference>
<keyword evidence="2 6" id="KW-0812">Transmembrane</keyword>
<feature type="transmembrane region" description="Helical" evidence="6">
    <location>
        <begin position="151"/>
        <end position="173"/>
    </location>
</feature>
<dbReference type="InterPro" id="IPR026841">
    <property type="entry name" value="Aur1/Ipt1"/>
</dbReference>
<name>A0A316U6J8_9BASI</name>